<sequence>MTVTSPSKPESASSSVPKGASSSLSSYWRSTSSILTNSAAFARLSRWAFNVCDADETGQINQAELYAGILLVHVNLAKYAGAAACYPPTRAVVDDLFAAADADNSGSIEEAEFLEIVQICSMDIASRIVVYYSILILLVPYLADVIVHVLWQFDDWMLGGENSKVLQENAAVQYLLSFVSWKEMTDRVVSMALFFLVIPMLFDAIDKRSKSRARKTKSP</sequence>
<dbReference type="AlphaFoldDB" id="A0A7S3L406"/>
<feature type="transmembrane region" description="Helical" evidence="3">
    <location>
        <begin position="188"/>
        <end position="205"/>
    </location>
</feature>
<dbReference type="PROSITE" id="PS50222">
    <property type="entry name" value="EF_HAND_2"/>
    <property type="match status" value="1"/>
</dbReference>
<feature type="transmembrane region" description="Helical" evidence="3">
    <location>
        <begin position="129"/>
        <end position="151"/>
    </location>
</feature>
<gene>
    <name evidence="5" type="ORF">ACOF00016_LOCUS8239</name>
</gene>
<protein>
    <recommendedName>
        <fullName evidence="4">EF-hand domain-containing protein</fullName>
    </recommendedName>
</protein>
<dbReference type="SMART" id="SM00054">
    <property type="entry name" value="EFh"/>
    <property type="match status" value="2"/>
</dbReference>
<keyword evidence="3" id="KW-1133">Transmembrane helix</keyword>
<dbReference type="GO" id="GO:0005509">
    <property type="term" value="F:calcium ion binding"/>
    <property type="evidence" value="ECO:0007669"/>
    <property type="project" value="InterPro"/>
</dbReference>
<keyword evidence="1" id="KW-0106">Calcium</keyword>
<dbReference type="PROSITE" id="PS00018">
    <property type="entry name" value="EF_HAND_1"/>
    <property type="match status" value="2"/>
</dbReference>
<reference evidence="5" key="1">
    <citation type="submission" date="2021-01" db="EMBL/GenBank/DDBJ databases">
        <authorList>
            <person name="Corre E."/>
            <person name="Pelletier E."/>
            <person name="Niang G."/>
            <person name="Scheremetjew M."/>
            <person name="Finn R."/>
            <person name="Kale V."/>
            <person name="Holt S."/>
            <person name="Cochrane G."/>
            <person name="Meng A."/>
            <person name="Brown T."/>
            <person name="Cohen L."/>
        </authorList>
    </citation>
    <scope>NUCLEOTIDE SEQUENCE</scope>
    <source>
        <strain evidence="5">CCMP127</strain>
    </source>
</reference>
<evidence type="ECO:0000256" key="1">
    <source>
        <dbReference type="ARBA" id="ARBA00022837"/>
    </source>
</evidence>
<dbReference type="SUPFAM" id="SSF47473">
    <property type="entry name" value="EF-hand"/>
    <property type="match status" value="1"/>
</dbReference>
<organism evidence="5">
    <name type="scientific">Amphora coffeiformis</name>
    <dbReference type="NCBI Taxonomy" id="265554"/>
    <lineage>
        <taxon>Eukaryota</taxon>
        <taxon>Sar</taxon>
        <taxon>Stramenopiles</taxon>
        <taxon>Ochrophyta</taxon>
        <taxon>Bacillariophyta</taxon>
        <taxon>Bacillariophyceae</taxon>
        <taxon>Bacillariophycidae</taxon>
        <taxon>Thalassiophysales</taxon>
        <taxon>Catenulaceae</taxon>
        <taxon>Amphora</taxon>
    </lineage>
</organism>
<keyword evidence="3" id="KW-0812">Transmembrane</keyword>
<feature type="region of interest" description="Disordered" evidence="2">
    <location>
        <begin position="1"/>
        <end position="21"/>
    </location>
</feature>
<evidence type="ECO:0000256" key="2">
    <source>
        <dbReference type="SAM" id="MobiDB-lite"/>
    </source>
</evidence>
<proteinExistence type="predicted"/>
<evidence type="ECO:0000256" key="3">
    <source>
        <dbReference type="SAM" id="Phobius"/>
    </source>
</evidence>
<dbReference type="Pfam" id="PF13499">
    <property type="entry name" value="EF-hand_7"/>
    <property type="match status" value="1"/>
</dbReference>
<evidence type="ECO:0000313" key="5">
    <source>
        <dbReference type="EMBL" id="CAE0410802.1"/>
    </source>
</evidence>
<accession>A0A7S3L406</accession>
<dbReference type="InterPro" id="IPR011992">
    <property type="entry name" value="EF-hand-dom_pair"/>
</dbReference>
<dbReference type="InterPro" id="IPR018247">
    <property type="entry name" value="EF_Hand_1_Ca_BS"/>
</dbReference>
<name>A0A7S3L406_9STRA</name>
<dbReference type="EMBL" id="HBIM01009767">
    <property type="protein sequence ID" value="CAE0410802.1"/>
    <property type="molecule type" value="Transcribed_RNA"/>
</dbReference>
<evidence type="ECO:0000259" key="4">
    <source>
        <dbReference type="PROSITE" id="PS50222"/>
    </source>
</evidence>
<dbReference type="InterPro" id="IPR002048">
    <property type="entry name" value="EF_hand_dom"/>
</dbReference>
<dbReference type="Gene3D" id="1.10.238.10">
    <property type="entry name" value="EF-hand"/>
    <property type="match status" value="1"/>
</dbReference>
<feature type="domain" description="EF-hand" evidence="4">
    <location>
        <begin position="88"/>
        <end position="123"/>
    </location>
</feature>
<keyword evidence="3" id="KW-0472">Membrane</keyword>